<evidence type="ECO:0000313" key="1">
    <source>
        <dbReference type="EMBL" id="QBK92522.1"/>
    </source>
</evidence>
<protein>
    <submittedName>
        <fullName evidence="1">Uncharacterized protein</fullName>
    </submittedName>
</protein>
<dbReference type="EMBL" id="MK500578">
    <property type="protein sequence ID" value="QBK92522.1"/>
    <property type="molecule type" value="Genomic_DNA"/>
</dbReference>
<reference evidence="1" key="1">
    <citation type="journal article" date="2019" name="MBio">
        <title>Virus Genomes from Deep Sea Sediments Expand the Ocean Megavirome and Support Independent Origins of Viral Gigantism.</title>
        <authorList>
            <person name="Backstrom D."/>
            <person name="Yutin N."/>
            <person name="Jorgensen S.L."/>
            <person name="Dharamshi J."/>
            <person name="Homa F."/>
            <person name="Zaremba-Niedwiedzka K."/>
            <person name="Spang A."/>
            <person name="Wolf Y.I."/>
            <person name="Koonin E.V."/>
            <person name="Ettema T.J."/>
        </authorList>
    </citation>
    <scope>NUCLEOTIDE SEQUENCE</scope>
</reference>
<gene>
    <name evidence="1" type="ORF">LCPAC401_01600</name>
</gene>
<sequence length="205" mass="24141">MSFFAVQVGQAFGYFKSFKDAKDVYEQKCCIEHTTIRKVSVNKNTRVFCEIGNDISHLSVEEYNEPHDRPPEKLYTIGLPGITMKFHETEKEASFYHEHQLRFTEEILYNMGYDENRHGVLISGSRKYVYGLSYIFNECAIEDSRPLEEVFDNMKRRGDMYEIQLGQLGISRPMGYVYDTIKDIHRLIYKMAHNYSELYHLIGDE</sequence>
<accession>A0A481ZB17</accession>
<proteinExistence type="predicted"/>
<organism evidence="1">
    <name type="scientific">Pithovirus LCPAC401</name>
    <dbReference type="NCBI Taxonomy" id="2506595"/>
    <lineage>
        <taxon>Viruses</taxon>
        <taxon>Pithoviruses</taxon>
    </lineage>
</organism>
<name>A0A481ZB17_9VIRU</name>